<dbReference type="PANTHER" id="PTHR44757:SF2">
    <property type="entry name" value="BIOFILM ARCHITECTURE MAINTENANCE PROTEIN MBAA"/>
    <property type="match status" value="1"/>
</dbReference>
<dbReference type="InterPro" id="IPR035965">
    <property type="entry name" value="PAS-like_dom_sf"/>
</dbReference>
<protein>
    <recommendedName>
        <fullName evidence="7">PAS domain-containing protein</fullName>
    </recommendedName>
</protein>
<evidence type="ECO:0000313" key="9">
    <source>
        <dbReference type="Proteomes" id="UP000324897"/>
    </source>
</evidence>
<dbReference type="PANTHER" id="PTHR44757">
    <property type="entry name" value="DIGUANYLATE CYCLASE DGCP"/>
    <property type="match status" value="1"/>
</dbReference>
<dbReference type="Proteomes" id="UP000324897">
    <property type="component" value="Unassembled WGS sequence"/>
</dbReference>
<keyword evidence="2" id="KW-0716">Sensory transduction</keyword>
<dbReference type="Gramene" id="TVU04825">
    <property type="protein sequence ID" value="TVU04825"/>
    <property type="gene ID" value="EJB05_47960"/>
</dbReference>
<dbReference type="SUPFAM" id="SSF55785">
    <property type="entry name" value="PYP-like sensor domain (PAS domain)"/>
    <property type="match status" value="1"/>
</dbReference>
<feature type="non-terminal residue" evidence="8">
    <location>
        <position position="1"/>
    </location>
</feature>
<dbReference type="GO" id="GO:0009881">
    <property type="term" value="F:photoreceptor activity"/>
    <property type="evidence" value="ECO:0007669"/>
    <property type="project" value="UniProtKB-KW"/>
</dbReference>
<sequence>MDVEELQKKLRALEAGQAELKREVSKLMRTEATGALCQQFVGALSRPAPPPPRSSSRTNHQRLGRAGLSVRHHKLILQSLGQAVHVLDLQGNILYWNRNAEHLYGYSASEAIGQNVARLLVDPRDIPPLRALIEDIFTGKCWRGKFPVKKKSGERFFVLADGTPLHDDDGSVIGLICVSADLRVLKEIIGFSPFVGHWNFSPKN</sequence>
<dbReference type="CDD" id="cd00130">
    <property type="entry name" value="PAS"/>
    <property type="match status" value="1"/>
</dbReference>
<organism evidence="8 9">
    <name type="scientific">Eragrostis curvula</name>
    <name type="common">weeping love grass</name>
    <dbReference type="NCBI Taxonomy" id="38414"/>
    <lineage>
        <taxon>Eukaryota</taxon>
        <taxon>Viridiplantae</taxon>
        <taxon>Streptophyta</taxon>
        <taxon>Embryophyta</taxon>
        <taxon>Tracheophyta</taxon>
        <taxon>Spermatophyta</taxon>
        <taxon>Magnoliopsida</taxon>
        <taxon>Liliopsida</taxon>
        <taxon>Poales</taxon>
        <taxon>Poaceae</taxon>
        <taxon>PACMAD clade</taxon>
        <taxon>Chloridoideae</taxon>
        <taxon>Eragrostideae</taxon>
        <taxon>Eragrostidinae</taxon>
        <taxon>Eragrostis</taxon>
    </lineage>
</organism>
<dbReference type="AlphaFoldDB" id="A0A5J9T0P4"/>
<keyword evidence="5" id="KW-0175">Coiled coil</keyword>
<dbReference type="GO" id="GO:0006355">
    <property type="term" value="P:regulation of DNA-templated transcription"/>
    <property type="evidence" value="ECO:0007669"/>
    <property type="project" value="InterPro"/>
</dbReference>
<keyword evidence="4" id="KW-0675">Receptor</keyword>
<evidence type="ECO:0000256" key="6">
    <source>
        <dbReference type="SAM" id="MobiDB-lite"/>
    </source>
</evidence>
<evidence type="ECO:0000256" key="4">
    <source>
        <dbReference type="ARBA" id="ARBA00023170"/>
    </source>
</evidence>
<evidence type="ECO:0000259" key="7">
    <source>
        <dbReference type="PROSITE" id="PS50112"/>
    </source>
</evidence>
<dbReference type="NCBIfam" id="TIGR00229">
    <property type="entry name" value="sensory_box"/>
    <property type="match status" value="1"/>
</dbReference>
<keyword evidence="1" id="KW-0600">Photoreceptor protein</keyword>
<dbReference type="Gene3D" id="3.30.450.20">
    <property type="entry name" value="PAS domain"/>
    <property type="match status" value="1"/>
</dbReference>
<dbReference type="PROSITE" id="PS50112">
    <property type="entry name" value="PAS"/>
    <property type="match status" value="1"/>
</dbReference>
<name>A0A5J9T0P4_9POAL</name>
<feature type="region of interest" description="Disordered" evidence="6">
    <location>
        <begin position="43"/>
        <end position="62"/>
    </location>
</feature>
<accession>A0A5J9T0P4</accession>
<dbReference type="SMART" id="SM00091">
    <property type="entry name" value="PAS"/>
    <property type="match status" value="1"/>
</dbReference>
<feature type="coiled-coil region" evidence="5">
    <location>
        <begin position="3"/>
        <end position="30"/>
    </location>
</feature>
<dbReference type="OrthoDB" id="671533at2759"/>
<gene>
    <name evidence="8" type="ORF">EJB05_47960</name>
</gene>
<evidence type="ECO:0000256" key="5">
    <source>
        <dbReference type="SAM" id="Coils"/>
    </source>
</evidence>
<proteinExistence type="predicted"/>
<dbReference type="InterPro" id="IPR052155">
    <property type="entry name" value="Biofilm_reg_signaling"/>
</dbReference>
<keyword evidence="3" id="KW-0157">Chromophore</keyword>
<evidence type="ECO:0000256" key="2">
    <source>
        <dbReference type="ARBA" id="ARBA00022606"/>
    </source>
</evidence>
<feature type="domain" description="PAS" evidence="7">
    <location>
        <begin position="69"/>
        <end position="140"/>
    </location>
</feature>
<evidence type="ECO:0000256" key="1">
    <source>
        <dbReference type="ARBA" id="ARBA00022543"/>
    </source>
</evidence>
<dbReference type="InterPro" id="IPR013767">
    <property type="entry name" value="PAS_fold"/>
</dbReference>
<evidence type="ECO:0000313" key="8">
    <source>
        <dbReference type="EMBL" id="TVU04825.1"/>
    </source>
</evidence>
<comment type="caution">
    <text evidence="8">The sequence shown here is derived from an EMBL/GenBank/DDBJ whole genome shotgun (WGS) entry which is preliminary data.</text>
</comment>
<evidence type="ECO:0000256" key="3">
    <source>
        <dbReference type="ARBA" id="ARBA00022991"/>
    </source>
</evidence>
<dbReference type="Pfam" id="PF00989">
    <property type="entry name" value="PAS"/>
    <property type="match status" value="1"/>
</dbReference>
<keyword evidence="9" id="KW-1185">Reference proteome</keyword>
<dbReference type="InterPro" id="IPR000014">
    <property type="entry name" value="PAS"/>
</dbReference>
<reference evidence="8 9" key="1">
    <citation type="journal article" date="2019" name="Sci. Rep.">
        <title>A high-quality genome of Eragrostis curvula grass provides insights into Poaceae evolution and supports new strategies to enhance forage quality.</title>
        <authorList>
            <person name="Carballo J."/>
            <person name="Santos B.A.C.M."/>
            <person name="Zappacosta D."/>
            <person name="Garbus I."/>
            <person name="Selva J.P."/>
            <person name="Gallo C.A."/>
            <person name="Diaz A."/>
            <person name="Albertini E."/>
            <person name="Caccamo M."/>
            <person name="Echenique V."/>
        </authorList>
    </citation>
    <scope>NUCLEOTIDE SEQUENCE [LARGE SCALE GENOMIC DNA]</scope>
    <source>
        <strain evidence="9">cv. Victoria</strain>
        <tissue evidence="8">Leaf</tissue>
    </source>
</reference>
<dbReference type="EMBL" id="RWGY01000051">
    <property type="protein sequence ID" value="TVU04825.1"/>
    <property type="molecule type" value="Genomic_DNA"/>
</dbReference>